<dbReference type="EMBL" id="LBXN01000095">
    <property type="protein sequence ID" value="KKR30650.1"/>
    <property type="molecule type" value="Genomic_DNA"/>
</dbReference>
<dbReference type="Proteomes" id="UP000034539">
    <property type="component" value="Unassembled WGS sequence"/>
</dbReference>
<evidence type="ECO:0000259" key="4">
    <source>
        <dbReference type="Pfam" id="PF01087"/>
    </source>
</evidence>
<dbReference type="GO" id="GO:0006012">
    <property type="term" value="P:galactose metabolic process"/>
    <property type="evidence" value="ECO:0007669"/>
    <property type="project" value="InterPro"/>
</dbReference>
<reference evidence="5 6" key="1">
    <citation type="journal article" date="2015" name="Nature">
        <title>rRNA introns, odd ribosomes, and small enigmatic genomes across a large radiation of phyla.</title>
        <authorList>
            <person name="Brown C.T."/>
            <person name="Hug L.A."/>
            <person name="Thomas B.C."/>
            <person name="Sharon I."/>
            <person name="Castelle C.J."/>
            <person name="Singh A."/>
            <person name="Wilkins M.J."/>
            <person name="Williams K.H."/>
            <person name="Banfield J.F."/>
        </authorList>
    </citation>
    <scope>NUCLEOTIDE SEQUENCE [LARGE SCALE GENOMIC DNA]</scope>
</reference>
<evidence type="ECO:0000256" key="3">
    <source>
        <dbReference type="ARBA" id="ARBA00023277"/>
    </source>
</evidence>
<accession>A0A0G0S7D8</accession>
<dbReference type="InterPro" id="IPR036265">
    <property type="entry name" value="HIT-like_sf"/>
</dbReference>
<keyword evidence="3" id="KW-0119">Carbohydrate metabolism</keyword>
<feature type="non-terminal residue" evidence="5">
    <location>
        <position position="184"/>
    </location>
</feature>
<dbReference type="PANTHER" id="PTHR42763">
    <property type="entry name" value="ADP-GLUCOSE PHOSPHORYLASE"/>
    <property type="match status" value="1"/>
</dbReference>
<feature type="domain" description="Galactose-1-phosphate uridyl transferase N-terminal" evidence="4">
    <location>
        <begin position="79"/>
        <end position="140"/>
    </location>
</feature>
<dbReference type="Pfam" id="PF01087">
    <property type="entry name" value="GalP_UDP_transf"/>
    <property type="match status" value="1"/>
</dbReference>
<sequence>MAKYVPDIKTERWVVISATRFDRPDNAEYDKKKIGCVFCYGNEKYTPPEVYRLGGGDKDKEGWKVRVVPNLFPITDIHEVIIHSPEHEKDIEHLDLQQVELILQTYRQRYNFYETDGQVLIFCNHGERSGASLKHPHSQLVVLPKQITLDTLEREPVNNLVIENNFFHVYCPDFSQWSYEVWIA</sequence>
<dbReference type="GO" id="GO:0008108">
    <property type="term" value="F:UDP-glucose:hexose-1-phosphate uridylyltransferase activity"/>
    <property type="evidence" value="ECO:0007669"/>
    <property type="project" value="InterPro"/>
</dbReference>
<evidence type="ECO:0000313" key="6">
    <source>
        <dbReference type="Proteomes" id="UP000034539"/>
    </source>
</evidence>
<organism evidence="5 6">
    <name type="scientific">Candidatus Gottesmanbacteria bacterium GW2011_GWC2_39_8</name>
    <dbReference type="NCBI Taxonomy" id="1618450"/>
    <lineage>
        <taxon>Bacteria</taxon>
        <taxon>Candidatus Gottesmaniibacteriota</taxon>
    </lineage>
</organism>
<evidence type="ECO:0000256" key="2">
    <source>
        <dbReference type="ARBA" id="ARBA00022695"/>
    </source>
</evidence>
<dbReference type="PANTHER" id="PTHR42763:SF2">
    <property type="entry name" value="ADP-GLUCOSE PHOSPHORYLASE"/>
    <property type="match status" value="1"/>
</dbReference>
<dbReference type="InterPro" id="IPR053177">
    <property type="entry name" value="ADP-glucose_phosphorylase"/>
</dbReference>
<keyword evidence="2 5" id="KW-0548">Nucleotidyltransferase</keyword>
<keyword evidence="1 5" id="KW-0808">Transferase</keyword>
<gene>
    <name evidence="5" type="ORF">UT63_C0095G0001</name>
</gene>
<dbReference type="SUPFAM" id="SSF54197">
    <property type="entry name" value="HIT-like"/>
    <property type="match status" value="1"/>
</dbReference>
<protein>
    <submittedName>
        <fullName evidence="5">Galactose-1-phosphate uridylyltransferase</fullName>
    </submittedName>
</protein>
<dbReference type="AlphaFoldDB" id="A0A0G0S7D8"/>
<dbReference type="InterPro" id="IPR005849">
    <property type="entry name" value="GalP_Utransf_N"/>
</dbReference>
<evidence type="ECO:0000256" key="1">
    <source>
        <dbReference type="ARBA" id="ARBA00022679"/>
    </source>
</evidence>
<name>A0A0G0S7D8_9BACT</name>
<dbReference type="Gene3D" id="3.30.428.10">
    <property type="entry name" value="HIT-like"/>
    <property type="match status" value="2"/>
</dbReference>
<comment type="caution">
    <text evidence="5">The sequence shown here is derived from an EMBL/GenBank/DDBJ whole genome shotgun (WGS) entry which is preliminary data.</text>
</comment>
<evidence type="ECO:0000313" key="5">
    <source>
        <dbReference type="EMBL" id="KKR30650.1"/>
    </source>
</evidence>
<proteinExistence type="predicted"/>